<evidence type="ECO:0000259" key="8">
    <source>
        <dbReference type="PROSITE" id="PS50011"/>
    </source>
</evidence>
<evidence type="ECO:0000313" key="9">
    <source>
        <dbReference type="EMBL" id="SDR32749.1"/>
    </source>
</evidence>
<evidence type="ECO:0000313" key="10">
    <source>
        <dbReference type="Proteomes" id="UP000217103"/>
    </source>
</evidence>
<feature type="transmembrane region" description="Helical" evidence="7">
    <location>
        <begin position="420"/>
        <end position="441"/>
    </location>
</feature>
<dbReference type="GO" id="GO:0005524">
    <property type="term" value="F:ATP binding"/>
    <property type="evidence" value="ECO:0007669"/>
    <property type="project" value="UniProtKB-UniRule"/>
</dbReference>
<dbReference type="STRING" id="35622.SAMN04489764_5203"/>
<evidence type="ECO:0000256" key="7">
    <source>
        <dbReference type="SAM" id="Phobius"/>
    </source>
</evidence>
<dbReference type="Gene3D" id="3.30.200.20">
    <property type="entry name" value="Phosphorylase Kinase, domain 1"/>
    <property type="match status" value="1"/>
</dbReference>
<feature type="binding site" evidence="5">
    <location>
        <position position="38"/>
    </location>
    <ligand>
        <name>ATP</name>
        <dbReference type="ChEBI" id="CHEBI:30616"/>
    </ligand>
</feature>
<dbReference type="SUPFAM" id="SSF56112">
    <property type="entry name" value="Protein kinase-like (PK-like)"/>
    <property type="match status" value="1"/>
</dbReference>
<dbReference type="Proteomes" id="UP000217103">
    <property type="component" value="Unassembled WGS sequence"/>
</dbReference>
<feature type="region of interest" description="Disordered" evidence="6">
    <location>
        <begin position="332"/>
        <end position="401"/>
    </location>
</feature>
<evidence type="ECO:0000256" key="1">
    <source>
        <dbReference type="ARBA" id="ARBA00022679"/>
    </source>
</evidence>
<dbReference type="InterPro" id="IPR017441">
    <property type="entry name" value="Protein_kinase_ATP_BS"/>
</dbReference>
<evidence type="ECO:0000256" key="6">
    <source>
        <dbReference type="SAM" id="MobiDB-lite"/>
    </source>
</evidence>
<keyword evidence="1" id="KW-0808">Transferase</keyword>
<feature type="region of interest" description="Disordered" evidence="6">
    <location>
        <begin position="269"/>
        <end position="302"/>
    </location>
</feature>
<dbReference type="InterPro" id="IPR000719">
    <property type="entry name" value="Prot_kinase_dom"/>
</dbReference>
<keyword evidence="4 5" id="KW-0067">ATP-binding</keyword>
<dbReference type="GO" id="GO:0004674">
    <property type="term" value="F:protein serine/threonine kinase activity"/>
    <property type="evidence" value="ECO:0007669"/>
    <property type="project" value="UniProtKB-KW"/>
</dbReference>
<evidence type="ECO:0000256" key="2">
    <source>
        <dbReference type="ARBA" id="ARBA00022741"/>
    </source>
</evidence>
<reference evidence="9 10" key="1">
    <citation type="submission" date="2016-10" db="EMBL/GenBank/DDBJ databases">
        <authorList>
            <person name="de Groot N.N."/>
        </authorList>
    </citation>
    <scope>NUCLEOTIDE SEQUENCE [LARGE SCALE GENOMIC DNA]</scope>
    <source>
        <strain evidence="9 10">DSM 43794</strain>
    </source>
</reference>
<organism evidence="9 10">
    <name type="scientific">Thermostaphylospora chromogena</name>
    <dbReference type="NCBI Taxonomy" id="35622"/>
    <lineage>
        <taxon>Bacteria</taxon>
        <taxon>Bacillati</taxon>
        <taxon>Actinomycetota</taxon>
        <taxon>Actinomycetes</taxon>
        <taxon>Streptosporangiales</taxon>
        <taxon>Thermomonosporaceae</taxon>
        <taxon>Thermostaphylospora</taxon>
    </lineage>
</organism>
<keyword evidence="3 9" id="KW-0418">Kinase</keyword>
<feature type="transmembrane region" description="Helical" evidence="7">
    <location>
        <begin position="568"/>
        <end position="589"/>
    </location>
</feature>
<name>A0A1H1I596_9ACTN</name>
<dbReference type="Gene3D" id="1.10.510.10">
    <property type="entry name" value="Transferase(Phosphotransferase) domain 1"/>
    <property type="match status" value="1"/>
</dbReference>
<feature type="compositionally biased region" description="Low complexity" evidence="6">
    <location>
        <begin position="367"/>
        <end position="401"/>
    </location>
</feature>
<evidence type="ECO:0000256" key="5">
    <source>
        <dbReference type="PROSITE-ProRule" id="PRU10141"/>
    </source>
</evidence>
<keyword evidence="7" id="KW-0472">Membrane</keyword>
<feature type="domain" description="Protein kinase" evidence="8">
    <location>
        <begin position="10"/>
        <end position="261"/>
    </location>
</feature>
<dbReference type="InterPro" id="IPR008271">
    <property type="entry name" value="Ser/Thr_kinase_AS"/>
</dbReference>
<dbReference type="CDD" id="cd14014">
    <property type="entry name" value="STKc_PknB_like"/>
    <property type="match status" value="1"/>
</dbReference>
<feature type="compositionally biased region" description="Low complexity" evidence="6">
    <location>
        <begin position="332"/>
        <end position="345"/>
    </location>
</feature>
<dbReference type="SMART" id="SM00220">
    <property type="entry name" value="S_TKc"/>
    <property type="match status" value="1"/>
</dbReference>
<feature type="transmembrane region" description="Helical" evidence="7">
    <location>
        <begin position="486"/>
        <end position="516"/>
    </location>
</feature>
<keyword evidence="7" id="KW-1133">Transmembrane helix</keyword>
<dbReference type="PROSITE" id="PS50011">
    <property type="entry name" value="PROTEIN_KINASE_DOM"/>
    <property type="match status" value="1"/>
</dbReference>
<dbReference type="PANTHER" id="PTHR43289:SF34">
    <property type="entry name" value="SERINE_THREONINE-PROTEIN KINASE YBDM-RELATED"/>
    <property type="match status" value="1"/>
</dbReference>
<keyword evidence="7" id="KW-0812">Transmembrane</keyword>
<feature type="transmembrane region" description="Helical" evidence="7">
    <location>
        <begin position="528"/>
        <end position="547"/>
    </location>
</feature>
<gene>
    <name evidence="9" type="ORF">SAMN04489764_5203</name>
</gene>
<accession>A0A1H1I596</accession>
<protein>
    <submittedName>
        <fullName evidence="9">Serine/threonine protein kinase</fullName>
    </submittedName>
</protein>
<dbReference type="InterPro" id="IPR011009">
    <property type="entry name" value="Kinase-like_dom_sf"/>
</dbReference>
<dbReference type="Pfam" id="PF00069">
    <property type="entry name" value="Pkinase"/>
    <property type="match status" value="1"/>
</dbReference>
<dbReference type="AlphaFoldDB" id="A0A1H1I596"/>
<dbReference type="RefSeq" id="WP_093262757.1">
    <property type="nucleotide sequence ID" value="NZ_FNKK01000002.1"/>
</dbReference>
<dbReference type="PANTHER" id="PTHR43289">
    <property type="entry name" value="MITOGEN-ACTIVATED PROTEIN KINASE KINASE KINASE 20-RELATED"/>
    <property type="match status" value="1"/>
</dbReference>
<proteinExistence type="predicted"/>
<keyword evidence="10" id="KW-1185">Reference proteome</keyword>
<evidence type="ECO:0000256" key="3">
    <source>
        <dbReference type="ARBA" id="ARBA00022777"/>
    </source>
</evidence>
<sequence length="590" mass="60389">MSKPRRVGPYTLLKRLGRGGMGEVYLADTRRGERVALKLLREPLEDSRDARLRLEREVRALRRVESPYVARVLDADLDGDRPYLVMEHIEGETLLQRVRRCGPFDGPELIPLAQGIAAALAVIHAAGVVHRDLKPSNVILGPDGPILIDFGIAQMLDATRLTMTGTFLGTPGYAAPELFADEPVGAPADIHAWGATVAFAATGRPTFGRGTAEAQMYAILNGQADLAGVPAGLLPLIKAALNRSPAKRPTAAVLADRLALLGRAMAARAEDGAPGAGPRQVASAVERRRGTDGLDAGARKGVARLRDTGDAASAARGPAVAAGSAASARSARSAGADSGRGAGAAVEQVKVARKSPARGPAGQSGRSAAVKAPPGAVAGKAVPGAAGKGAPSKGAPPVAAADGAARPVVKGRVAKGRDTAAVGSATLIVLAVLAVPCVVASVIWPPAAFGVVAACSVLARALWISRWSVKNRRSRRSRVLLRLSTFPLVVAVSALGVVVWPGVLAGAVAGMTLWAVAGGDPGPRWWELEGPVTAAGVVFGVVCAAIISREVERVAPAVPYLRRGALRALALLGGFVPGCAAVVRAISLLI</sequence>
<keyword evidence="2 5" id="KW-0547">Nucleotide-binding</keyword>
<evidence type="ECO:0000256" key="4">
    <source>
        <dbReference type="ARBA" id="ARBA00022840"/>
    </source>
</evidence>
<dbReference type="OrthoDB" id="3519523at2"/>
<dbReference type="PROSITE" id="PS00108">
    <property type="entry name" value="PROTEIN_KINASE_ST"/>
    <property type="match status" value="1"/>
</dbReference>
<feature type="transmembrane region" description="Helical" evidence="7">
    <location>
        <begin position="447"/>
        <end position="465"/>
    </location>
</feature>
<dbReference type="PROSITE" id="PS00107">
    <property type="entry name" value="PROTEIN_KINASE_ATP"/>
    <property type="match status" value="1"/>
</dbReference>
<keyword evidence="9" id="KW-0723">Serine/threonine-protein kinase</keyword>
<dbReference type="EMBL" id="FNKK01000002">
    <property type="protein sequence ID" value="SDR32749.1"/>
    <property type="molecule type" value="Genomic_DNA"/>
</dbReference>